<dbReference type="SUPFAM" id="SSF54631">
    <property type="entry name" value="CBS-domain pair"/>
    <property type="match status" value="2"/>
</dbReference>
<dbReference type="CDD" id="cd17774">
    <property type="entry name" value="CBS_two-component_sensor_histidine_kinase_repeat2"/>
    <property type="match status" value="1"/>
</dbReference>
<dbReference type="InterPro" id="IPR005467">
    <property type="entry name" value="His_kinase_dom"/>
</dbReference>
<evidence type="ECO:0000313" key="14">
    <source>
        <dbReference type="EMBL" id="KPQ34740.1"/>
    </source>
</evidence>
<dbReference type="Gene3D" id="3.30.565.10">
    <property type="entry name" value="Histidine kinase-like ATPase, C-terminal domain"/>
    <property type="match status" value="1"/>
</dbReference>
<dbReference type="AlphaFoldDB" id="A0A0P7YWN6"/>
<feature type="domain" description="CBS" evidence="13">
    <location>
        <begin position="20"/>
        <end position="77"/>
    </location>
</feature>
<dbReference type="CDD" id="cd00130">
    <property type="entry name" value="PAS"/>
    <property type="match status" value="2"/>
</dbReference>
<dbReference type="InterPro" id="IPR000644">
    <property type="entry name" value="CBS_dom"/>
</dbReference>
<dbReference type="Pfam" id="PF00989">
    <property type="entry name" value="PAS"/>
    <property type="match status" value="2"/>
</dbReference>
<proteinExistence type="predicted"/>
<evidence type="ECO:0000259" key="13">
    <source>
        <dbReference type="PROSITE" id="PS51371"/>
    </source>
</evidence>
<feature type="coiled-coil region" evidence="9">
    <location>
        <begin position="275"/>
        <end position="317"/>
    </location>
</feature>
<dbReference type="PRINTS" id="PR00344">
    <property type="entry name" value="BCTRLSENSOR"/>
</dbReference>
<dbReference type="PROSITE" id="PS50109">
    <property type="entry name" value="HIS_KIN"/>
    <property type="match status" value="1"/>
</dbReference>
<organism evidence="14 15">
    <name type="scientific">Phormidesmis priestleyi Ana</name>
    <dbReference type="NCBI Taxonomy" id="1666911"/>
    <lineage>
        <taxon>Bacteria</taxon>
        <taxon>Bacillati</taxon>
        <taxon>Cyanobacteriota</taxon>
        <taxon>Cyanophyceae</taxon>
        <taxon>Leptolyngbyales</taxon>
        <taxon>Leptolyngbyaceae</taxon>
        <taxon>Phormidesmis</taxon>
    </lineage>
</organism>
<dbReference type="SUPFAM" id="SSF55874">
    <property type="entry name" value="ATPase domain of HSP90 chaperone/DNA topoisomerase II/histidine kinase"/>
    <property type="match status" value="1"/>
</dbReference>
<dbReference type="Gene3D" id="1.10.287.130">
    <property type="match status" value="1"/>
</dbReference>
<dbReference type="InterPro" id="IPR046342">
    <property type="entry name" value="CBS_dom_sf"/>
</dbReference>
<dbReference type="FunFam" id="1.10.287.130:FF:000001">
    <property type="entry name" value="Two-component sensor histidine kinase"/>
    <property type="match status" value="1"/>
</dbReference>
<dbReference type="CDD" id="cd00082">
    <property type="entry name" value="HisKA"/>
    <property type="match status" value="1"/>
</dbReference>
<evidence type="ECO:0000313" key="15">
    <source>
        <dbReference type="Proteomes" id="UP000050465"/>
    </source>
</evidence>
<dbReference type="NCBIfam" id="TIGR00229">
    <property type="entry name" value="sensory_box"/>
    <property type="match status" value="2"/>
</dbReference>
<keyword evidence="4" id="KW-0808">Transferase</keyword>
<dbReference type="InterPro" id="IPR036890">
    <property type="entry name" value="HATPase_C_sf"/>
</dbReference>
<keyword evidence="9" id="KW-0175">Coiled coil</keyword>
<dbReference type="Pfam" id="PF02518">
    <property type="entry name" value="HATPase_c"/>
    <property type="match status" value="1"/>
</dbReference>
<dbReference type="Gene3D" id="3.30.450.20">
    <property type="entry name" value="PAS domain"/>
    <property type="match status" value="2"/>
</dbReference>
<dbReference type="InterPro" id="IPR000014">
    <property type="entry name" value="PAS"/>
</dbReference>
<feature type="domain" description="CBS" evidence="13">
    <location>
        <begin position="151"/>
        <end position="207"/>
    </location>
</feature>
<keyword evidence="7" id="KW-0472">Membrane</keyword>
<dbReference type="PANTHER" id="PTHR43047:SF72">
    <property type="entry name" value="OSMOSENSING HISTIDINE PROTEIN KINASE SLN1"/>
    <property type="match status" value="1"/>
</dbReference>
<evidence type="ECO:0000256" key="4">
    <source>
        <dbReference type="ARBA" id="ARBA00022679"/>
    </source>
</evidence>
<dbReference type="GO" id="GO:0006355">
    <property type="term" value="P:regulation of DNA-templated transcription"/>
    <property type="evidence" value="ECO:0007669"/>
    <property type="project" value="InterPro"/>
</dbReference>
<keyword evidence="3" id="KW-0597">Phosphoprotein</keyword>
<evidence type="ECO:0000256" key="1">
    <source>
        <dbReference type="ARBA" id="ARBA00000085"/>
    </source>
</evidence>
<evidence type="ECO:0000259" key="11">
    <source>
        <dbReference type="PROSITE" id="PS50112"/>
    </source>
</evidence>
<feature type="domain" description="PAS" evidence="11">
    <location>
        <begin position="482"/>
        <end position="558"/>
    </location>
</feature>
<dbReference type="SMART" id="SM00086">
    <property type="entry name" value="PAC"/>
    <property type="match status" value="2"/>
</dbReference>
<evidence type="ECO:0000259" key="12">
    <source>
        <dbReference type="PROSITE" id="PS50113"/>
    </source>
</evidence>
<accession>A0A0P7YWN6</accession>
<feature type="domain" description="PAC" evidence="12">
    <location>
        <begin position="397"/>
        <end position="449"/>
    </location>
</feature>
<dbReference type="PROSITE" id="PS51371">
    <property type="entry name" value="CBS"/>
    <property type="match status" value="4"/>
</dbReference>
<evidence type="ECO:0000256" key="3">
    <source>
        <dbReference type="ARBA" id="ARBA00022553"/>
    </source>
</evidence>
<dbReference type="SMART" id="SM00388">
    <property type="entry name" value="HisKA"/>
    <property type="match status" value="1"/>
</dbReference>
<keyword evidence="8" id="KW-0129">CBS domain</keyword>
<keyword evidence="6" id="KW-0902">Two-component regulatory system</keyword>
<dbReference type="InterPro" id="IPR000700">
    <property type="entry name" value="PAS-assoc_C"/>
</dbReference>
<dbReference type="InterPro" id="IPR013767">
    <property type="entry name" value="PAS_fold"/>
</dbReference>
<dbReference type="FunFam" id="3.30.565.10:FF:000006">
    <property type="entry name" value="Sensor histidine kinase WalK"/>
    <property type="match status" value="1"/>
</dbReference>
<dbReference type="EC" id="2.7.13.3" evidence="2"/>
<gene>
    <name evidence="14" type="ORF">HLUCCA11_13515</name>
</gene>
<feature type="domain" description="PAS" evidence="11">
    <location>
        <begin position="331"/>
        <end position="375"/>
    </location>
</feature>
<dbReference type="EMBL" id="LJZR01000017">
    <property type="protein sequence ID" value="KPQ34740.1"/>
    <property type="molecule type" value="Genomic_DNA"/>
</dbReference>
<feature type="domain" description="Histidine kinase" evidence="10">
    <location>
        <begin position="613"/>
        <end position="834"/>
    </location>
</feature>
<dbReference type="Pfam" id="PF00512">
    <property type="entry name" value="HisKA"/>
    <property type="match status" value="1"/>
</dbReference>
<evidence type="ECO:0000256" key="6">
    <source>
        <dbReference type="ARBA" id="ARBA00023012"/>
    </source>
</evidence>
<dbReference type="Proteomes" id="UP000050465">
    <property type="component" value="Unassembled WGS sequence"/>
</dbReference>
<dbReference type="CDD" id="cd16922">
    <property type="entry name" value="HATPase_EvgS-ArcB-TorS-like"/>
    <property type="match status" value="1"/>
</dbReference>
<keyword evidence="5 14" id="KW-0418">Kinase</keyword>
<dbReference type="InterPro" id="IPR036097">
    <property type="entry name" value="HisK_dim/P_sf"/>
</dbReference>
<evidence type="ECO:0000256" key="7">
    <source>
        <dbReference type="ARBA" id="ARBA00023136"/>
    </source>
</evidence>
<evidence type="ECO:0000259" key="10">
    <source>
        <dbReference type="PROSITE" id="PS50109"/>
    </source>
</evidence>
<feature type="domain" description="CBS" evidence="13">
    <location>
        <begin position="216"/>
        <end position="274"/>
    </location>
</feature>
<dbReference type="GO" id="GO:0000155">
    <property type="term" value="F:phosphorelay sensor kinase activity"/>
    <property type="evidence" value="ECO:0007669"/>
    <property type="project" value="InterPro"/>
</dbReference>
<dbReference type="PANTHER" id="PTHR43047">
    <property type="entry name" value="TWO-COMPONENT HISTIDINE PROTEIN KINASE"/>
    <property type="match status" value="1"/>
</dbReference>
<comment type="catalytic activity">
    <reaction evidence="1">
        <text>ATP + protein L-histidine = ADP + protein N-phospho-L-histidine.</text>
        <dbReference type="EC" id="2.7.13.3"/>
    </reaction>
</comment>
<name>A0A0P7YWN6_9CYAN</name>
<dbReference type="Gene3D" id="3.10.580.10">
    <property type="entry name" value="CBS-domain"/>
    <property type="match status" value="2"/>
</dbReference>
<protein>
    <recommendedName>
        <fullName evidence="2">histidine kinase</fullName>
        <ecNumber evidence="2">2.7.13.3</ecNumber>
    </recommendedName>
</protein>
<dbReference type="InterPro" id="IPR003594">
    <property type="entry name" value="HATPase_dom"/>
</dbReference>
<dbReference type="SMART" id="SM00116">
    <property type="entry name" value="CBS"/>
    <property type="match status" value="4"/>
</dbReference>
<dbReference type="Pfam" id="PF00571">
    <property type="entry name" value="CBS"/>
    <property type="match status" value="4"/>
</dbReference>
<feature type="domain" description="CBS" evidence="13">
    <location>
        <begin position="84"/>
        <end position="144"/>
    </location>
</feature>
<reference evidence="14 15" key="1">
    <citation type="submission" date="2015-09" db="EMBL/GenBank/DDBJ databases">
        <title>Identification and resolution of microdiversity through metagenomic sequencing of parallel consortia.</title>
        <authorList>
            <person name="Nelson W.C."/>
            <person name="Romine M.F."/>
            <person name="Lindemann S.R."/>
        </authorList>
    </citation>
    <scope>NUCLEOTIDE SEQUENCE [LARGE SCALE GENOMIC DNA]</scope>
    <source>
        <strain evidence="14">Ana</strain>
    </source>
</reference>
<dbReference type="SMART" id="SM00091">
    <property type="entry name" value="PAS"/>
    <property type="match status" value="2"/>
</dbReference>
<dbReference type="InterPro" id="IPR003661">
    <property type="entry name" value="HisK_dim/P_dom"/>
</dbReference>
<dbReference type="InterPro" id="IPR001610">
    <property type="entry name" value="PAC"/>
</dbReference>
<dbReference type="InterPro" id="IPR035965">
    <property type="entry name" value="PAS-like_dom_sf"/>
</dbReference>
<dbReference type="SUPFAM" id="SSF47384">
    <property type="entry name" value="Homodimeric domain of signal transducing histidine kinase"/>
    <property type="match status" value="1"/>
</dbReference>
<evidence type="ECO:0000256" key="9">
    <source>
        <dbReference type="SAM" id="Coils"/>
    </source>
</evidence>
<sequence length="838" mass="93361">MQPDPLDPNFAEATSLHPAVVPVLVCVPPNTPTAEAIALMSEAQTSYVLITQQQRPIGIFTERDLVRLIASSQFAPSQPISTVMSASVKTLCTADIQDTLRIFQQMQQHQLRHLPVVNESQQLVGIVTKESLRQTLTFSTLLKLKQVEEVMQTEVICASADTMVRQIAKKMNEHRVSCVVILDAGDRPVGIITEHDIVQFQTLGLALDQTPAQTVMSTPLLPIHPKDSLWKTHQQMNQRRVRRFVVCRPDGELAGLITQSSLLQALNPAEVQQMIELLQQEAEQLRTEHQALLEARNRELRARQAVLTEKLKTEQAEHQKADDQIRFQAGLLDVVAQAVIATDQAGYILYWNRYAQTLYGWSAEAVMGRSILEIMPDLKAQAKAAALINRLRQQEVWSGELLVQRQDGSQFPAWVVLSPTCNEQGQVCGIVGIADDISDRKRLEAERSAADTALKLAYRKLDQSHEALESRVATRTAALRQAEHRWRSLLEEVQLVVIGLDLTGKVTYANPFFLELVGYTAEAVIHADWVSCFISPSERAQVSDYFQQLNLQREIPSQHQNTILTKSGKERIIVWKNTLLRDLQNNVIGSMSIGEDITERFAIDRIKGEFVAMVSHELRTPLTAIHGGVKLLSQGIVPSQSDQGQALFQVVVQSSQRLVRLVDDILTLERLESGEYPLHKQFINSQTVTRQVTDALRVMAREANMVIEVCDPGIPILADSDRITQVLTNLLDNAIKFSPPGSTIHLTVESREGQGDPHVLFAVCDQGKGIPAEQQPTIFERFVQADQTGNREKGGTGLGLTICRNIVEQHGGKIWVESRLGEGSCFFVTLPIEPSKTS</sequence>
<dbReference type="SMART" id="SM00387">
    <property type="entry name" value="HATPase_c"/>
    <property type="match status" value="1"/>
</dbReference>
<dbReference type="SUPFAM" id="SSF55785">
    <property type="entry name" value="PYP-like sensor domain (PAS domain)"/>
    <property type="match status" value="2"/>
</dbReference>
<dbReference type="GO" id="GO:0009927">
    <property type="term" value="F:histidine phosphotransfer kinase activity"/>
    <property type="evidence" value="ECO:0007669"/>
    <property type="project" value="TreeGrafter"/>
</dbReference>
<evidence type="ECO:0000256" key="2">
    <source>
        <dbReference type="ARBA" id="ARBA00012438"/>
    </source>
</evidence>
<evidence type="ECO:0000256" key="5">
    <source>
        <dbReference type="ARBA" id="ARBA00022777"/>
    </source>
</evidence>
<dbReference type="GO" id="GO:0005886">
    <property type="term" value="C:plasma membrane"/>
    <property type="evidence" value="ECO:0007669"/>
    <property type="project" value="TreeGrafter"/>
</dbReference>
<dbReference type="PROSITE" id="PS50112">
    <property type="entry name" value="PAS"/>
    <property type="match status" value="2"/>
</dbReference>
<comment type="caution">
    <text evidence="14">The sequence shown here is derived from an EMBL/GenBank/DDBJ whole genome shotgun (WGS) entry which is preliminary data.</text>
</comment>
<dbReference type="InterPro" id="IPR004358">
    <property type="entry name" value="Sig_transdc_His_kin-like_C"/>
</dbReference>
<evidence type="ECO:0000256" key="8">
    <source>
        <dbReference type="PROSITE-ProRule" id="PRU00703"/>
    </source>
</evidence>
<dbReference type="PROSITE" id="PS50113">
    <property type="entry name" value="PAC"/>
    <property type="match status" value="1"/>
</dbReference>
<dbReference type="STRING" id="1666911.HLUCCA11_13515"/>